<dbReference type="InterPro" id="IPR006293">
    <property type="entry name" value="DNA_helicase_ATP-dep_RecQ_bac"/>
</dbReference>
<evidence type="ECO:0000256" key="5">
    <source>
        <dbReference type="ARBA" id="ARBA00022741"/>
    </source>
</evidence>
<keyword evidence="7 21" id="KW-0378">Hydrolase</keyword>
<proteinExistence type="inferred from homology"/>
<evidence type="ECO:0000256" key="17">
    <source>
        <dbReference type="SAM" id="Coils"/>
    </source>
</evidence>
<dbReference type="Proteomes" id="UP000256708">
    <property type="component" value="Unassembled WGS sequence"/>
</dbReference>
<dbReference type="FunFam" id="3.40.50.300:FF:000296">
    <property type="entry name" value="ATP-dependent DNA helicase RecQ"/>
    <property type="match status" value="1"/>
</dbReference>
<evidence type="ECO:0000256" key="16">
    <source>
        <dbReference type="NCBIfam" id="TIGR01389"/>
    </source>
</evidence>
<dbReference type="SMART" id="SM00487">
    <property type="entry name" value="DEXDc"/>
    <property type="match status" value="1"/>
</dbReference>
<feature type="coiled-coil region" evidence="17">
    <location>
        <begin position="339"/>
        <end position="373"/>
    </location>
</feature>
<dbReference type="GO" id="GO:0005524">
    <property type="term" value="F:ATP binding"/>
    <property type="evidence" value="ECO:0007669"/>
    <property type="project" value="UniProtKB-KW"/>
</dbReference>
<gene>
    <name evidence="21" type="primary">recQ</name>
    <name evidence="21" type="ORF">DXT99_15415</name>
</gene>
<dbReference type="NCBIfam" id="TIGR00614">
    <property type="entry name" value="recQ_fam"/>
    <property type="match status" value="1"/>
</dbReference>
<dbReference type="GO" id="GO:0009432">
    <property type="term" value="P:SOS response"/>
    <property type="evidence" value="ECO:0007669"/>
    <property type="project" value="UniProtKB-UniRule"/>
</dbReference>
<evidence type="ECO:0000256" key="11">
    <source>
        <dbReference type="ARBA" id="ARBA00023125"/>
    </source>
</evidence>
<evidence type="ECO:0000256" key="15">
    <source>
        <dbReference type="ARBA" id="ARBA00034617"/>
    </source>
</evidence>
<dbReference type="GO" id="GO:0016787">
    <property type="term" value="F:hydrolase activity"/>
    <property type="evidence" value="ECO:0007669"/>
    <property type="project" value="UniProtKB-KW"/>
</dbReference>
<dbReference type="Gene3D" id="1.10.150.80">
    <property type="entry name" value="HRDC domain"/>
    <property type="match status" value="1"/>
</dbReference>
<dbReference type="GO" id="GO:0006310">
    <property type="term" value="P:DNA recombination"/>
    <property type="evidence" value="ECO:0007669"/>
    <property type="project" value="UniProtKB-UniRule"/>
</dbReference>
<evidence type="ECO:0000313" key="21">
    <source>
        <dbReference type="EMBL" id="RDV14183.1"/>
    </source>
</evidence>
<dbReference type="Gene3D" id="3.40.50.300">
    <property type="entry name" value="P-loop containing nucleotide triphosphate hydrolases"/>
    <property type="match status" value="2"/>
</dbReference>
<keyword evidence="4" id="KW-0479">Metal-binding</keyword>
<organism evidence="21 22">
    <name type="scientific">Pontibacter diazotrophicus</name>
    <dbReference type="NCBI Taxonomy" id="1400979"/>
    <lineage>
        <taxon>Bacteria</taxon>
        <taxon>Pseudomonadati</taxon>
        <taxon>Bacteroidota</taxon>
        <taxon>Cytophagia</taxon>
        <taxon>Cytophagales</taxon>
        <taxon>Hymenobacteraceae</taxon>
        <taxon>Pontibacter</taxon>
    </lineage>
</organism>
<comment type="similarity">
    <text evidence="3">Belongs to the helicase family. RecQ subfamily.</text>
</comment>
<keyword evidence="22" id="KW-1185">Reference proteome</keyword>
<dbReference type="Pfam" id="PF09382">
    <property type="entry name" value="RQC"/>
    <property type="match status" value="1"/>
</dbReference>
<evidence type="ECO:0000256" key="2">
    <source>
        <dbReference type="ARBA" id="ARBA00001947"/>
    </source>
</evidence>
<dbReference type="GO" id="GO:0043138">
    <property type="term" value="F:3'-5' DNA helicase activity"/>
    <property type="evidence" value="ECO:0007669"/>
    <property type="project" value="UniProtKB-EC"/>
</dbReference>
<dbReference type="Pfam" id="PF16124">
    <property type="entry name" value="RecQ_Zn_bind"/>
    <property type="match status" value="1"/>
</dbReference>
<dbReference type="PANTHER" id="PTHR13710:SF105">
    <property type="entry name" value="ATP-DEPENDENT DNA HELICASE Q1"/>
    <property type="match status" value="1"/>
</dbReference>
<dbReference type="InterPro" id="IPR011545">
    <property type="entry name" value="DEAD/DEAH_box_helicase_dom"/>
</dbReference>
<dbReference type="InterPro" id="IPR010997">
    <property type="entry name" value="HRDC-like_sf"/>
</dbReference>
<keyword evidence="8 21" id="KW-0347">Helicase</keyword>
<feature type="domain" description="Helicase ATP-binding" evidence="19">
    <location>
        <begin position="28"/>
        <end position="196"/>
    </location>
</feature>
<feature type="domain" description="Helicase C-terminal" evidence="20">
    <location>
        <begin position="220"/>
        <end position="364"/>
    </location>
</feature>
<dbReference type="InterPro" id="IPR036390">
    <property type="entry name" value="WH_DNA-bd_sf"/>
</dbReference>
<dbReference type="InterPro" id="IPR004589">
    <property type="entry name" value="DNA_helicase_ATP-dep_RecQ"/>
</dbReference>
<keyword evidence="9" id="KW-0862">Zinc</keyword>
<dbReference type="Pfam" id="PF00271">
    <property type="entry name" value="Helicase_C"/>
    <property type="match status" value="1"/>
</dbReference>
<feature type="domain" description="HRDC" evidence="18">
    <location>
        <begin position="526"/>
        <end position="606"/>
    </location>
</feature>
<dbReference type="SUPFAM" id="SSF46785">
    <property type="entry name" value="Winged helix' DNA-binding domain"/>
    <property type="match status" value="1"/>
</dbReference>
<dbReference type="InterPro" id="IPR036388">
    <property type="entry name" value="WH-like_DNA-bd_sf"/>
</dbReference>
<dbReference type="GO" id="GO:0043590">
    <property type="term" value="C:bacterial nucleoid"/>
    <property type="evidence" value="ECO:0007669"/>
    <property type="project" value="TreeGrafter"/>
</dbReference>
<dbReference type="PROSITE" id="PS50967">
    <property type="entry name" value="HRDC"/>
    <property type="match status" value="1"/>
</dbReference>
<keyword evidence="10" id="KW-0067">ATP-binding</keyword>
<keyword evidence="5" id="KW-0547">Nucleotide-binding</keyword>
<dbReference type="SMART" id="SM00956">
    <property type="entry name" value="RQC"/>
    <property type="match status" value="1"/>
</dbReference>
<dbReference type="CDD" id="cd18794">
    <property type="entry name" value="SF2_C_RecQ"/>
    <property type="match status" value="1"/>
</dbReference>
<dbReference type="RefSeq" id="WP_115566474.1">
    <property type="nucleotide sequence ID" value="NZ_QRGR01000017.1"/>
</dbReference>
<dbReference type="GO" id="GO:0030894">
    <property type="term" value="C:replisome"/>
    <property type="evidence" value="ECO:0007669"/>
    <property type="project" value="TreeGrafter"/>
</dbReference>
<reference evidence="22" key="1">
    <citation type="submission" date="2018-08" db="EMBL/GenBank/DDBJ databases">
        <authorList>
            <person name="Liu Z.-W."/>
            <person name="Du Z.-J."/>
        </authorList>
    </citation>
    <scope>NUCLEOTIDE SEQUENCE [LARGE SCALE GENOMIC DNA]</scope>
    <source>
        <strain evidence="22">H4X</strain>
    </source>
</reference>
<dbReference type="Pfam" id="PF00570">
    <property type="entry name" value="HRDC"/>
    <property type="match status" value="1"/>
</dbReference>
<dbReference type="InterPro" id="IPR001650">
    <property type="entry name" value="Helicase_C-like"/>
</dbReference>
<keyword evidence="6" id="KW-0227">DNA damage</keyword>
<evidence type="ECO:0000256" key="13">
    <source>
        <dbReference type="ARBA" id="ARBA00023204"/>
    </source>
</evidence>
<dbReference type="InterPro" id="IPR014001">
    <property type="entry name" value="Helicase_ATP-bd"/>
</dbReference>
<comment type="cofactor">
    <cofactor evidence="2">
        <name>Zn(2+)</name>
        <dbReference type="ChEBI" id="CHEBI:29105"/>
    </cofactor>
</comment>
<evidence type="ECO:0000259" key="18">
    <source>
        <dbReference type="PROSITE" id="PS50967"/>
    </source>
</evidence>
<dbReference type="EC" id="5.6.2.4" evidence="16"/>
<sequence length="713" mass="80782">MVTIREAREALKLYFGYEQFRPMQEQIINGLLQKKDVVVLMPTGGGKSVCYQVPAVVQPGLCVVISPLIALMKDQVEALLANGIPAAYINSSQNAEQQYQIENDCLEGKLKLLYVSPEKLLSSGFLSFLSRVKVSLFAVDEAHCISSWGHDFRPEYTQLKALKQQFPNIPVVALTATADRLTQKDIQEQLYLQNPEVFVASFDRPNINLMVKPGRDRFNKITEFISNRPKQPGIIYCLSRKGTESMAKKLKQNGFNATFYHAGLSAPLRAKAQEAFLKDDVQIVCATVAFGMGIDKSNVRWVIHYNLPKNIEGYYQEIGRAGRDGAKADALLFYSFADVMNMRNMLQENETDKKQTELQLVKLERMQQFAEAAACRRRILLQYFGETMQKDCGNCDICRNPPTTFDGTQLVQKALSAIARTQERANMGLLVDVLRGARNSQVIQSGFDKIKTYGAGRDVNTLDWHRYLHQMLNSGLVEMAYDQGYTLKLTEQSREVLFDGKQVKLVKFEEVKQAEEAAAKPRPKRELIKDALFERLRALRKRLADEMGVPPYVVFTDNTLQEMAAERPTNRISMLAISGVGAQKYDRFGDNFITEIIDFINEEQAKGTKMKGATHLATFELLQQGKTIEQISKERNLNPVTIYSHLATLYEQGYHVDVSKYVTKPEYSAIAIAIAKHGTEAKLKDLYEALGEKYEYYKIRLSVSIYKKQNSWA</sequence>
<dbReference type="SUPFAM" id="SSF47819">
    <property type="entry name" value="HRDC-like"/>
    <property type="match status" value="1"/>
</dbReference>
<dbReference type="PANTHER" id="PTHR13710">
    <property type="entry name" value="DNA HELICASE RECQ FAMILY MEMBER"/>
    <property type="match status" value="1"/>
</dbReference>
<dbReference type="InterPro" id="IPR032284">
    <property type="entry name" value="RecQ_Zn-bd"/>
</dbReference>
<keyword evidence="11" id="KW-0238">DNA-binding</keyword>
<dbReference type="SUPFAM" id="SSF52540">
    <property type="entry name" value="P-loop containing nucleoside triphosphate hydrolases"/>
    <property type="match status" value="1"/>
</dbReference>
<protein>
    <recommendedName>
        <fullName evidence="16">DNA helicase RecQ</fullName>
        <ecNumber evidence="16">5.6.2.4</ecNumber>
    </recommendedName>
</protein>
<evidence type="ECO:0000256" key="9">
    <source>
        <dbReference type="ARBA" id="ARBA00022833"/>
    </source>
</evidence>
<dbReference type="GO" id="GO:0046872">
    <property type="term" value="F:metal ion binding"/>
    <property type="evidence" value="ECO:0007669"/>
    <property type="project" value="UniProtKB-KW"/>
</dbReference>
<dbReference type="Pfam" id="PF00270">
    <property type="entry name" value="DEAD"/>
    <property type="match status" value="1"/>
</dbReference>
<dbReference type="Pfam" id="PF14493">
    <property type="entry name" value="HTH_40"/>
    <property type="match status" value="1"/>
</dbReference>
<dbReference type="InterPro" id="IPR044876">
    <property type="entry name" value="HRDC_dom_sf"/>
</dbReference>
<dbReference type="GO" id="GO:0009378">
    <property type="term" value="F:four-way junction helicase activity"/>
    <property type="evidence" value="ECO:0007669"/>
    <property type="project" value="TreeGrafter"/>
</dbReference>
<dbReference type="SMART" id="SM00490">
    <property type="entry name" value="HELICc"/>
    <property type="match status" value="1"/>
</dbReference>
<dbReference type="GO" id="GO:0005737">
    <property type="term" value="C:cytoplasm"/>
    <property type="evidence" value="ECO:0007669"/>
    <property type="project" value="TreeGrafter"/>
</dbReference>
<evidence type="ECO:0000256" key="1">
    <source>
        <dbReference type="ARBA" id="ARBA00001946"/>
    </source>
</evidence>
<comment type="catalytic activity">
    <reaction evidence="15">
        <text>Couples ATP hydrolysis with the unwinding of duplex DNA by translocating in the 3'-5' direction.</text>
        <dbReference type="EC" id="5.6.2.4"/>
    </reaction>
</comment>
<evidence type="ECO:0000256" key="10">
    <source>
        <dbReference type="ARBA" id="ARBA00022840"/>
    </source>
</evidence>
<dbReference type="InterPro" id="IPR027417">
    <property type="entry name" value="P-loop_NTPase"/>
</dbReference>
<evidence type="ECO:0000256" key="6">
    <source>
        <dbReference type="ARBA" id="ARBA00022763"/>
    </source>
</evidence>
<evidence type="ECO:0000313" key="22">
    <source>
        <dbReference type="Proteomes" id="UP000256708"/>
    </source>
</evidence>
<dbReference type="GO" id="GO:0003677">
    <property type="term" value="F:DNA binding"/>
    <property type="evidence" value="ECO:0007669"/>
    <property type="project" value="UniProtKB-KW"/>
</dbReference>
<evidence type="ECO:0000256" key="7">
    <source>
        <dbReference type="ARBA" id="ARBA00022801"/>
    </source>
</evidence>
<dbReference type="AlphaFoldDB" id="A0A3D8LA08"/>
<dbReference type="NCBIfam" id="TIGR01389">
    <property type="entry name" value="recQ"/>
    <property type="match status" value="1"/>
</dbReference>
<evidence type="ECO:0000256" key="14">
    <source>
        <dbReference type="ARBA" id="ARBA00023235"/>
    </source>
</evidence>
<dbReference type="InterPro" id="IPR018982">
    <property type="entry name" value="RQC_domain"/>
</dbReference>
<comment type="caution">
    <text evidence="21">The sequence shown here is derived from an EMBL/GenBank/DDBJ whole genome shotgun (WGS) entry which is preliminary data.</text>
</comment>
<evidence type="ECO:0000259" key="19">
    <source>
        <dbReference type="PROSITE" id="PS51192"/>
    </source>
</evidence>
<dbReference type="Gene3D" id="1.10.10.10">
    <property type="entry name" value="Winged helix-like DNA-binding domain superfamily/Winged helix DNA-binding domain"/>
    <property type="match status" value="1"/>
</dbReference>
<dbReference type="InterPro" id="IPR029491">
    <property type="entry name" value="Helicase_HTH"/>
</dbReference>
<dbReference type="FunFam" id="3.40.50.300:FF:000156">
    <property type="entry name" value="ATP-dependent DNA helicase recQ"/>
    <property type="match status" value="1"/>
</dbReference>
<dbReference type="GO" id="GO:0006260">
    <property type="term" value="P:DNA replication"/>
    <property type="evidence" value="ECO:0007669"/>
    <property type="project" value="InterPro"/>
</dbReference>
<dbReference type="InterPro" id="IPR002121">
    <property type="entry name" value="HRDC_dom"/>
</dbReference>
<dbReference type="SMART" id="SM00341">
    <property type="entry name" value="HRDC"/>
    <property type="match status" value="1"/>
</dbReference>
<dbReference type="PROSITE" id="PS51194">
    <property type="entry name" value="HELICASE_CTER"/>
    <property type="match status" value="1"/>
</dbReference>
<keyword evidence="12" id="KW-0233">DNA recombination</keyword>
<dbReference type="EMBL" id="QRGR01000017">
    <property type="protein sequence ID" value="RDV14183.1"/>
    <property type="molecule type" value="Genomic_DNA"/>
</dbReference>
<evidence type="ECO:0000259" key="20">
    <source>
        <dbReference type="PROSITE" id="PS51194"/>
    </source>
</evidence>
<keyword evidence="14" id="KW-0413">Isomerase</keyword>
<comment type="cofactor">
    <cofactor evidence="1">
        <name>Mg(2+)</name>
        <dbReference type="ChEBI" id="CHEBI:18420"/>
    </cofactor>
</comment>
<accession>A0A3D8LA08</accession>
<keyword evidence="13" id="KW-0234">DNA repair</keyword>
<name>A0A3D8LA08_9BACT</name>
<keyword evidence="17" id="KW-0175">Coiled coil</keyword>
<dbReference type="Gene3D" id="1.10.10.1390">
    <property type="entry name" value="ATP-dependent DNA helicase RecQ"/>
    <property type="match status" value="1"/>
</dbReference>
<evidence type="ECO:0000256" key="4">
    <source>
        <dbReference type="ARBA" id="ARBA00022723"/>
    </source>
</evidence>
<evidence type="ECO:0000256" key="8">
    <source>
        <dbReference type="ARBA" id="ARBA00022806"/>
    </source>
</evidence>
<dbReference type="PROSITE" id="PS51192">
    <property type="entry name" value="HELICASE_ATP_BIND_1"/>
    <property type="match status" value="1"/>
</dbReference>
<dbReference type="OrthoDB" id="9763310at2"/>
<dbReference type="GO" id="GO:0006281">
    <property type="term" value="P:DNA repair"/>
    <property type="evidence" value="ECO:0007669"/>
    <property type="project" value="UniProtKB-KW"/>
</dbReference>
<evidence type="ECO:0000256" key="3">
    <source>
        <dbReference type="ARBA" id="ARBA00005446"/>
    </source>
</evidence>
<evidence type="ECO:0000256" key="12">
    <source>
        <dbReference type="ARBA" id="ARBA00023172"/>
    </source>
</evidence>
<dbReference type="CDD" id="cd17920">
    <property type="entry name" value="DEXHc_RecQ"/>
    <property type="match status" value="1"/>
</dbReference>